<keyword evidence="6" id="KW-0472">Membrane</keyword>
<evidence type="ECO:0000256" key="4">
    <source>
        <dbReference type="ARBA" id="ARBA00022692"/>
    </source>
</evidence>
<keyword evidence="8" id="KW-1185">Reference proteome</keyword>
<organism evidence="7 8">
    <name type="scientific">Kushneria marisflavi</name>
    <dbReference type="NCBI Taxonomy" id="157779"/>
    <lineage>
        <taxon>Bacteria</taxon>
        <taxon>Pseudomonadati</taxon>
        <taxon>Pseudomonadota</taxon>
        <taxon>Gammaproteobacteria</taxon>
        <taxon>Oceanospirillales</taxon>
        <taxon>Halomonadaceae</taxon>
        <taxon>Kushneria</taxon>
    </lineage>
</organism>
<keyword evidence="5" id="KW-1133">Transmembrane helix</keyword>
<dbReference type="Proteomes" id="UP000194457">
    <property type="component" value="Chromosome"/>
</dbReference>
<evidence type="ECO:0000256" key="3">
    <source>
        <dbReference type="ARBA" id="ARBA00022475"/>
    </source>
</evidence>
<evidence type="ECO:0000313" key="7">
    <source>
        <dbReference type="EMBL" id="ART63900.1"/>
    </source>
</evidence>
<dbReference type="EMBL" id="CP021358">
    <property type="protein sequence ID" value="ART63900.1"/>
    <property type="molecule type" value="Genomic_DNA"/>
</dbReference>
<dbReference type="OrthoDB" id="9792760at2"/>
<evidence type="ECO:0000256" key="2">
    <source>
        <dbReference type="ARBA" id="ARBA00006679"/>
    </source>
</evidence>
<dbReference type="Pfam" id="PF07681">
    <property type="entry name" value="DoxX"/>
    <property type="match status" value="1"/>
</dbReference>
<dbReference type="InterPro" id="IPR032808">
    <property type="entry name" value="DoxX"/>
</dbReference>
<comment type="subcellular location">
    <subcellularLocation>
        <location evidence="1">Cell membrane</location>
        <topology evidence="1">Multi-pass membrane protein</topology>
    </subcellularLocation>
</comment>
<dbReference type="RefSeq" id="WP_086901043.1">
    <property type="nucleotide sequence ID" value="NZ_CP021358.1"/>
</dbReference>
<dbReference type="AlphaFoldDB" id="A0A240USA3"/>
<dbReference type="PANTHER" id="PTHR33452">
    <property type="entry name" value="OXIDOREDUCTASE CATD-RELATED"/>
    <property type="match status" value="1"/>
</dbReference>
<sequence length="145" mass="15833">MGHRYPPAFENVSVLLARVLLTLLFILVGWGKLMDPQGTIETMQRLGAPVPTVSAIIAIIMEVPVALAILLGYMTRPLALLLALYTLGTAFIGHAYWLMPDAQQYGNMLHFYKNLGIAGGLLLLAKTGPGGYALDHWQDKRKTAT</sequence>
<gene>
    <name evidence="7" type="ORF">B9H00_13255</name>
</gene>
<evidence type="ECO:0000256" key="6">
    <source>
        <dbReference type="ARBA" id="ARBA00023136"/>
    </source>
</evidence>
<evidence type="ECO:0000256" key="1">
    <source>
        <dbReference type="ARBA" id="ARBA00004651"/>
    </source>
</evidence>
<comment type="similarity">
    <text evidence="2">Belongs to the DoxX family.</text>
</comment>
<keyword evidence="4" id="KW-0812">Transmembrane</keyword>
<protein>
    <submittedName>
        <fullName evidence="7">Uncharacterized protein</fullName>
    </submittedName>
</protein>
<keyword evidence="3" id="KW-1003">Cell membrane</keyword>
<dbReference type="InterPro" id="IPR051907">
    <property type="entry name" value="DoxX-like_oxidoreductase"/>
</dbReference>
<accession>A0A240USA3</accession>
<dbReference type="KEGG" id="kma:B9H00_13255"/>
<proteinExistence type="inferred from homology"/>
<evidence type="ECO:0000313" key="8">
    <source>
        <dbReference type="Proteomes" id="UP000194457"/>
    </source>
</evidence>
<dbReference type="GO" id="GO:0005886">
    <property type="term" value="C:plasma membrane"/>
    <property type="evidence" value="ECO:0007669"/>
    <property type="project" value="UniProtKB-SubCell"/>
</dbReference>
<name>A0A240USA3_9GAMM</name>
<evidence type="ECO:0000256" key="5">
    <source>
        <dbReference type="ARBA" id="ARBA00022989"/>
    </source>
</evidence>
<reference evidence="7 8" key="1">
    <citation type="submission" date="2017-05" db="EMBL/GenBank/DDBJ databases">
        <authorList>
            <person name="Song R."/>
            <person name="Chenine A.L."/>
            <person name="Ruprecht R.M."/>
        </authorList>
    </citation>
    <scope>NUCLEOTIDE SEQUENCE [LARGE SCALE GENOMIC DNA]</scope>
    <source>
        <strain evidence="7">SW32</strain>
    </source>
</reference>
<dbReference type="PANTHER" id="PTHR33452:SF1">
    <property type="entry name" value="INNER MEMBRANE PROTEIN YPHA-RELATED"/>
    <property type="match status" value="1"/>
</dbReference>